<reference evidence="2" key="1">
    <citation type="submission" date="2017-12" db="EMBL/GenBank/DDBJ databases">
        <authorList>
            <person name="Barbosa P."/>
            <person name="Usie A."/>
            <person name="Ramos A.M."/>
        </authorList>
    </citation>
    <scope>NUCLEOTIDE SEQUENCE</scope>
    <source>
        <strain evidence="2">HL8</strain>
        <tissue evidence="2">Leaves</tissue>
    </source>
</reference>
<keyword evidence="1" id="KW-1133">Transmembrane helix</keyword>
<dbReference type="EMBL" id="PKMF04000012">
    <property type="protein sequence ID" value="KAK7859421.1"/>
    <property type="molecule type" value="Genomic_DNA"/>
</dbReference>
<reference evidence="2" key="2">
    <citation type="journal article" date="2018" name="Sci. Data">
        <title>The draft genome sequence of cork oak.</title>
        <authorList>
            <person name="Ramos A.M."/>
            <person name="Usie A."/>
            <person name="Barbosa P."/>
            <person name="Barros P.M."/>
            <person name="Capote T."/>
            <person name="Chaves I."/>
            <person name="Simoes F."/>
            <person name="Abreu I."/>
            <person name="Carrasquinho I."/>
            <person name="Faro C."/>
            <person name="Guimaraes J.B."/>
            <person name="Mendonca D."/>
            <person name="Nobrega F."/>
            <person name="Rodrigues L."/>
            <person name="Saibo N.J.M."/>
            <person name="Varela M.C."/>
            <person name="Egas C."/>
            <person name="Matos J."/>
            <person name="Miguel C.M."/>
            <person name="Oliveira M.M."/>
            <person name="Ricardo C.P."/>
            <person name="Goncalves S."/>
        </authorList>
    </citation>
    <scope>NUCLEOTIDE SEQUENCE [LARGE SCALE GENOMIC DNA]</scope>
    <source>
        <strain evidence="2">HL8</strain>
    </source>
</reference>
<feature type="transmembrane region" description="Helical" evidence="1">
    <location>
        <begin position="108"/>
        <end position="131"/>
    </location>
</feature>
<organism evidence="2">
    <name type="scientific">Quercus suber</name>
    <name type="common">Cork oak</name>
    <dbReference type="NCBI Taxonomy" id="58331"/>
    <lineage>
        <taxon>Eukaryota</taxon>
        <taxon>Viridiplantae</taxon>
        <taxon>Streptophyta</taxon>
        <taxon>Embryophyta</taxon>
        <taxon>Tracheophyta</taxon>
        <taxon>Spermatophyta</taxon>
        <taxon>Magnoliopsida</taxon>
        <taxon>eudicotyledons</taxon>
        <taxon>Gunneridae</taxon>
        <taxon>Pentapetalae</taxon>
        <taxon>rosids</taxon>
        <taxon>fabids</taxon>
        <taxon>Fagales</taxon>
        <taxon>Fagaceae</taxon>
        <taxon>Quercus</taxon>
    </lineage>
</organism>
<comment type="caution">
    <text evidence="2">The sequence shown here is derived from an EMBL/GenBank/DDBJ whole genome shotgun (WGS) entry which is preliminary data.</text>
</comment>
<dbReference type="AlphaFoldDB" id="A0AAW0M826"/>
<name>A0AAW0M826_QUESU</name>
<keyword evidence="1" id="KW-0812">Transmembrane</keyword>
<evidence type="ECO:0000256" key="1">
    <source>
        <dbReference type="SAM" id="Phobius"/>
    </source>
</evidence>
<accession>A0AAW0M826</accession>
<gene>
    <name evidence="2" type="ORF">CFP56_005878</name>
</gene>
<evidence type="ECO:0000313" key="2">
    <source>
        <dbReference type="EMBL" id="KAK7859421.1"/>
    </source>
</evidence>
<keyword evidence="1" id="KW-0472">Membrane</keyword>
<sequence length="174" mass="19443">MNGKGQVKNDGYKCRHKTKFISVPHGLKVQLGYELKFLTPESGPEQRYTSKKFSDFGYFLELQIVLNDISLRSLALGFHILSLLLELSSDGIVGGNYWSALLGCVYRLWMVHGFAMVVGSNLVICYGVVVLDFEDSNPFILANLADLSLPLVLVVRTDNIEESSLYIDLITSFI</sequence>
<reference evidence="2" key="3">
    <citation type="submission" date="2023-07" db="EMBL/GenBank/DDBJ databases">
        <title>An improved reference 1 genome and first organelle genomes of Quercus suber.</title>
        <authorList>
            <consortium name="Genosuber Consortium"/>
            <person name="Usie A."/>
            <person name="Serra O."/>
            <person name="Barros P."/>
        </authorList>
    </citation>
    <scope>NUCLEOTIDE SEQUENCE</scope>
    <source>
        <strain evidence="2">HL8</strain>
        <tissue evidence="2">Leaves</tissue>
    </source>
</reference>
<protein>
    <submittedName>
        <fullName evidence="2">Uncharacterized protein</fullName>
    </submittedName>
</protein>
<proteinExistence type="predicted"/>